<evidence type="ECO:0000313" key="3">
    <source>
        <dbReference type="EMBL" id="HDD53051.1"/>
    </source>
</evidence>
<dbReference type="AlphaFoldDB" id="A0A7C0U6H5"/>
<dbReference type="Gene3D" id="3.40.190.10">
    <property type="entry name" value="Periplasmic binding protein-like II"/>
    <property type="match status" value="1"/>
</dbReference>
<dbReference type="GO" id="GO:0016491">
    <property type="term" value="F:oxidoreductase activity"/>
    <property type="evidence" value="ECO:0007669"/>
    <property type="project" value="InterPro"/>
</dbReference>
<dbReference type="InterPro" id="IPR002328">
    <property type="entry name" value="ADH_Zn_CS"/>
</dbReference>
<dbReference type="PROSITE" id="PS00059">
    <property type="entry name" value="ADH_ZINC"/>
    <property type="match status" value="1"/>
</dbReference>
<organism evidence="3">
    <name type="scientific">Thermosulfidibacter takaii</name>
    <dbReference type="NCBI Taxonomy" id="412593"/>
    <lineage>
        <taxon>Bacteria</taxon>
        <taxon>Pseudomonadati</taxon>
        <taxon>Thermosulfidibacterota</taxon>
        <taxon>Thermosulfidibacteria</taxon>
        <taxon>Thermosulfidibacterales</taxon>
        <taxon>Thermosulfidibacteraceae</taxon>
    </lineage>
</organism>
<dbReference type="EMBL" id="DQWS01000120">
    <property type="protein sequence ID" value="HDD53051.1"/>
    <property type="molecule type" value="Genomic_DNA"/>
</dbReference>
<accession>A0A7C0U6H5</accession>
<comment type="similarity">
    <text evidence="2">Belongs to the bacterial solute-binding protein 1 family.</text>
</comment>
<gene>
    <name evidence="3" type="ORF">ENF32_03155</name>
</gene>
<dbReference type="InterPro" id="IPR006059">
    <property type="entry name" value="SBP"/>
</dbReference>
<dbReference type="GO" id="GO:0008270">
    <property type="term" value="F:zinc ion binding"/>
    <property type="evidence" value="ECO:0007669"/>
    <property type="project" value="InterPro"/>
</dbReference>
<sequence>MRKVLVFSLLILTFAGIVGLGAEYIEITAWASGSPVDATRCQNLVAAAGDLESELAAEGAPIAKIEPSCQYTHVEDWSAYLRRFRLAFEAGQAPWIFACGHELIGELAAAGLIVPLDEYYEKYWDKYELGDIYPALIDACKYQGKIYGFPQDTEARPVYFRKDVLRELGWSEEEIEALPQKVLNGEFTLDDMIAVAKEAVEKGLVKWGIYHRPSPGGYFHMITVDYGGILQDPETGKLVLDKAATLKNLEFHARLVKEGVTPAAMTQTSWRSIHKAVVEGDVLFWFGGTWHWAEWQRVAYHGELGTLPEEYEWENIGFMLVPAAEKGGRPVTQSHPFVYVITKQAEDPELAFRLVALTAKPKLVAKHAIGSGHLTIRKTNAPEYEAWKFGSAVTYMLDYTTTLPNHASWSVYHRAVYDAIQAVETGAMTPKAALDWLEDKLTRELGDELIVK</sequence>
<evidence type="ECO:0000256" key="2">
    <source>
        <dbReference type="ARBA" id="ARBA00008520"/>
    </source>
</evidence>
<comment type="caution">
    <text evidence="3">The sequence shown here is derived from an EMBL/GenBank/DDBJ whole genome shotgun (WGS) entry which is preliminary data.</text>
</comment>
<evidence type="ECO:0000256" key="1">
    <source>
        <dbReference type="ARBA" id="ARBA00004418"/>
    </source>
</evidence>
<dbReference type="PANTHER" id="PTHR43649">
    <property type="entry name" value="ARABINOSE-BINDING PROTEIN-RELATED"/>
    <property type="match status" value="1"/>
</dbReference>
<comment type="subcellular location">
    <subcellularLocation>
        <location evidence="1">Periplasm</location>
    </subcellularLocation>
</comment>
<name>A0A7C0U6H5_9BACT</name>
<protein>
    <submittedName>
        <fullName evidence="3">Extracellular solute-binding protein</fullName>
    </submittedName>
</protein>
<dbReference type="GO" id="GO:0042597">
    <property type="term" value="C:periplasmic space"/>
    <property type="evidence" value="ECO:0007669"/>
    <property type="project" value="UniProtKB-SubCell"/>
</dbReference>
<dbReference type="Pfam" id="PF01547">
    <property type="entry name" value="SBP_bac_1"/>
    <property type="match status" value="1"/>
</dbReference>
<reference evidence="3" key="1">
    <citation type="journal article" date="2020" name="mSystems">
        <title>Genome- and Community-Level Interaction Insights into Carbon Utilization and Element Cycling Functions of Hydrothermarchaeota in Hydrothermal Sediment.</title>
        <authorList>
            <person name="Zhou Z."/>
            <person name="Liu Y."/>
            <person name="Xu W."/>
            <person name="Pan J."/>
            <person name="Luo Z.H."/>
            <person name="Li M."/>
        </authorList>
    </citation>
    <scope>NUCLEOTIDE SEQUENCE [LARGE SCALE GENOMIC DNA]</scope>
    <source>
        <strain evidence="3">HyVt-115</strain>
    </source>
</reference>
<proteinExistence type="inferred from homology"/>
<dbReference type="InterPro" id="IPR050490">
    <property type="entry name" value="Bact_solute-bd_prot1"/>
</dbReference>
<dbReference type="Proteomes" id="UP000885690">
    <property type="component" value="Unassembled WGS sequence"/>
</dbReference>
<dbReference type="PANTHER" id="PTHR43649:SF11">
    <property type="entry name" value="ABC TRANSPORTER SUBSTRATE-BINDING PROTEIN YESO-RELATED"/>
    <property type="match status" value="1"/>
</dbReference>
<dbReference type="SUPFAM" id="SSF53850">
    <property type="entry name" value="Periplasmic binding protein-like II"/>
    <property type="match status" value="1"/>
</dbReference>